<accession>A0AAW1NR60</accession>
<keyword evidence="2" id="KW-1185">Reference proteome</keyword>
<protein>
    <submittedName>
        <fullName evidence="1">Uncharacterized protein</fullName>
    </submittedName>
</protein>
<organism evidence="1 2">
    <name type="scientific">Symbiochloris irregularis</name>
    <dbReference type="NCBI Taxonomy" id="706552"/>
    <lineage>
        <taxon>Eukaryota</taxon>
        <taxon>Viridiplantae</taxon>
        <taxon>Chlorophyta</taxon>
        <taxon>core chlorophytes</taxon>
        <taxon>Trebouxiophyceae</taxon>
        <taxon>Trebouxiales</taxon>
        <taxon>Trebouxiaceae</taxon>
        <taxon>Symbiochloris</taxon>
    </lineage>
</organism>
<evidence type="ECO:0000313" key="2">
    <source>
        <dbReference type="Proteomes" id="UP001465755"/>
    </source>
</evidence>
<dbReference type="AlphaFoldDB" id="A0AAW1NR60"/>
<proteinExistence type="predicted"/>
<gene>
    <name evidence="1" type="ORF">WJX73_005733</name>
</gene>
<comment type="caution">
    <text evidence="1">The sequence shown here is derived from an EMBL/GenBank/DDBJ whole genome shotgun (WGS) entry which is preliminary data.</text>
</comment>
<name>A0AAW1NR60_9CHLO</name>
<dbReference type="EMBL" id="JALJOQ010000166">
    <property type="protein sequence ID" value="KAK9792244.1"/>
    <property type="molecule type" value="Genomic_DNA"/>
</dbReference>
<dbReference type="Proteomes" id="UP001465755">
    <property type="component" value="Unassembled WGS sequence"/>
</dbReference>
<reference evidence="1 2" key="1">
    <citation type="journal article" date="2024" name="Nat. Commun.">
        <title>Phylogenomics reveals the evolutionary origins of lichenization in chlorophyte algae.</title>
        <authorList>
            <person name="Puginier C."/>
            <person name="Libourel C."/>
            <person name="Otte J."/>
            <person name="Skaloud P."/>
            <person name="Haon M."/>
            <person name="Grisel S."/>
            <person name="Petersen M."/>
            <person name="Berrin J.G."/>
            <person name="Delaux P.M."/>
            <person name="Dal Grande F."/>
            <person name="Keller J."/>
        </authorList>
    </citation>
    <scope>NUCLEOTIDE SEQUENCE [LARGE SCALE GENOMIC DNA]</scope>
    <source>
        <strain evidence="1 2">SAG 2036</strain>
    </source>
</reference>
<evidence type="ECO:0000313" key="1">
    <source>
        <dbReference type="EMBL" id="KAK9792244.1"/>
    </source>
</evidence>
<sequence length="337" mass="36108">MGLRDVTGRIARSAVHLALRSSTSDFGPSVFGRCGRLALHGQALSAQKFTNLQYSSQADIPASLVDQILNFVRGRAGDEQNYEVLQTGLRTVNESHPRQRTRLLLSLTELQADANQWVAAVDNARQALELQHQQPDAADTQLEASSQHIRACLAADNSTEASLHKDGISPGIERSLQGMLLLAAGLLPKQRSPLDLAEGLRDSGLDGEKLHLASALVLYQEGLQCLAQGHAAAADQAAAEDALGQALTAAEGVSGAKHVRVAPVLLLLAGLYARTKRVTLAEGLYRNAAKLLQMDPLKAVPTEMQGGKQPGRGFAVDLWTRRAYVKLPAEYPASHPM</sequence>